<gene>
    <name evidence="2" type="ORF">TorRG33x02_012670</name>
</gene>
<evidence type="ECO:0000256" key="1">
    <source>
        <dbReference type="SAM" id="MobiDB-lite"/>
    </source>
</evidence>
<dbReference type="InParanoid" id="A0A2P5FZI7"/>
<evidence type="ECO:0000313" key="2">
    <source>
        <dbReference type="EMBL" id="POO03206.1"/>
    </source>
</evidence>
<accession>A0A2P5FZI7</accession>
<feature type="compositionally biased region" description="Basic and acidic residues" evidence="1">
    <location>
        <begin position="1"/>
        <end position="24"/>
    </location>
</feature>
<name>A0A2P5FZI7_TREOI</name>
<dbReference type="EMBL" id="JXTC01000003">
    <property type="protein sequence ID" value="POO03206.1"/>
    <property type="molecule type" value="Genomic_DNA"/>
</dbReference>
<organism evidence="2 3">
    <name type="scientific">Trema orientale</name>
    <name type="common">Charcoal tree</name>
    <name type="synonym">Celtis orientalis</name>
    <dbReference type="NCBI Taxonomy" id="63057"/>
    <lineage>
        <taxon>Eukaryota</taxon>
        <taxon>Viridiplantae</taxon>
        <taxon>Streptophyta</taxon>
        <taxon>Embryophyta</taxon>
        <taxon>Tracheophyta</taxon>
        <taxon>Spermatophyta</taxon>
        <taxon>Magnoliopsida</taxon>
        <taxon>eudicotyledons</taxon>
        <taxon>Gunneridae</taxon>
        <taxon>Pentapetalae</taxon>
        <taxon>rosids</taxon>
        <taxon>fabids</taxon>
        <taxon>Rosales</taxon>
        <taxon>Cannabaceae</taxon>
        <taxon>Trema</taxon>
    </lineage>
</organism>
<reference evidence="3" key="1">
    <citation type="submission" date="2016-06" db="EMBL/GenBank/DDBJ databases">
        <title>Parallel loss of symbiosis genes in relatives of nitrogen-fixing non-legume Parasponia.</title>
        <authorList>
            <person name="Van Velzen R."/>
            <person name="Holmer R."/>
            <person name="Bu F."/>
            <person name="Rutten L."/>
            <person name="Van Zeijl A."/>
            <person name="Liu W."/>
            <person name="Santuari L."/>
            <person name="Cao Q."/>
            <person name="Sharma T."/>
            <person name="Shen D."/>
            <person name="Roswanjaya Y."/>
            <person name="Wardhani T."/>
            <person name="Kalhor M.S."/>
            <person name="Jansen J."/>
            <person name="Van den Hoogen J."/>
            <person name="Gungor B."/>
            <person name="Hartog M."/>
            <person name="Hontelez J."/>
            <person name="Verver J."/>
            <person name="Yang W.-C."/>
            <person name="Schijlen E."/>
            <person name="Repin R."/>
            <person name="Schilthuizen M."/>
            <person name="Schranz E."/>
            <person name="Heidstra R."/>
            <person name="Miyata K."/>
            <person name="Fedorova E."/>
            <person name="Kohlen W."/>
            <person name="Bisseling T."/>
            <person name="Smit S."/>
            <person name="Geurts R."/>
        </authorList>
    </citation>
    <scope>NUCLEOTIDE SEQUENCE [LARGE SCALE GENOMIC DNA]</scope>
    <source>
        <strain evidence="3">cv. RG33-2</strain>
    </source>
</reference>
<keyword evidence="3" id="KW-1185">Reference proteome</keyword>
<comment type="caution">
    <text evidence="2">The sequence shown here is derived from an EMBL/GenBank/DDBJ whole genome shotgun (WGS) entry which is preliminary data.</text>
</comment>
<evidence type="ECO:0000313" key="3">
    <source>
        <dbReference type="Proteomes" id="UP000237000"/>
    </source>
</evidence>
<proteinExistence type="predicted"/>
<sequence length="109" mass="12526">MNSREERESKAQAEEHIKKTNDREKRRRPSPMENPKSQNSQKTKKSEPKSQPRTKHKRAISSGSNKSGPKMTKKPTSIPQPKQTHKGNLVKPQISEIKRPNSRSQMKTT</sequence>
<dbReference type="Proteomes" id="UP000237000">
    <property type="component" value="Unassembled WGS sequence"/>
</dbReference>
<protein>
    <submittedName>
        <fullName evidence="2">Uncharacterized protein</fullName>
    </submittedName>
</protein>
<feature type="region of interest" description="Disordered" evidence="1">
    <location>
        <begin position="1"/>
        <end position="109"/>
    </location>
</feature>
<dbReference type="AlphaFoldDB" id="A0A2P5FZI7"/>